<evidence type="ECO:0000256" key="2">
    <source>
        <dbReference type="ARBA" id="ARBA00007688"/>
    </source>
</evidence>
<dbReference type="GO" id="GO:0046982">
    <property type="term" value="F:protein heterodimerization activity"/>
    <property type="evidence" value="ECO:0007669"/>
    <property type="project" value="InterPro"/>
</dbReference>
<dbReference type="GO" id="GO:0000124">
    <property type="term" value="C:SAGA complex"/>
    <property type="evidence" value="ECO:0007669"/>
    <property type="project" value="InterPro"/>
</dbReference>
<evidence type="ECO:0000256" key="1">
    <source>
        <dbReference type="ARBA" id="ARBA00004123"/>
    </source>
</evidence>
<dbReference type="OrthoDB" id="361039at2759"/>
<organism evidence="11">
    <name type="scientific">Enterobius vermicularis</name>
    <name type="common">Human pinworm</name>
    <dbReference type="NCBI Taxonomy" id="51028"/>
    <lineage>
        <taxon>Eukaryota</taxon>
        <taxon>Metazoa</taxon>
        <taxon>Ecdysozoa</taxon>
        <taxon>Nematoda</taxon>
        <taxon>Chromadorea</taxon>
        <taxon>Rhabditida</taxon>
        <taxon>Spirurina</taxon>
        <taxon>Oxyuridomorpha</taxon>
        <taxon>Oxyuroidea</taxon>
        <taxon>Oxyuridae</taxon>
        <taxon>Enterobius</taxon>
    </lineage>
</organism>
<keyword evidence="4" id="KW-0804">Transcription</keyword>
<dbReference type="EMBL" id="UXUI01007911">
    <property type="protein sequence ID" value="VDD89880.1"/>
    <property type="molecule type" value="Genomic_DNA"/>
</dbReference>
<gene>
    <name evidence="9" type="ORF">EVEC_LOCUS4631</name>
</gene>
<dbReference type="CDD" id="cd08050">
    <property type="entry name" value="TAF6C"/>
    <property type="match status" value="1"/>
</dbReference>
<evidence type="ECO:0000256" key="7">
    <source>
        <dbReference type="SAM" id="MobiDB-lite"/>
    </source>
</evidence>
<keyword evidence="3" id="KW-0805">Transcription regulation</keyword>
<dbReference type="STRING" id="51028.A0A158QAF1"/>
<protein>
    <recommendedName>
        <fullName evidence="6">Transcription initiation factor TFIID subunit 6</fullName>
    </recommendedName>
</protein>
<keyword evidence="10" id="KW-1185">Reference proteome</keyword>
<dbReference type="PANTHER" id="PTHR10221:SF9">
    <property type="entry name" value="TRANSCRIPTION INITIATION FACTOR TFIID SUBUNIT 6"/>
    <property type="match status" value="1"/>
</dbReference>
<evidence type="ECO:0000259" key="8">
    <source>
        <dbReference type="SMART" id="SM00803"/>
    </source>
</evidence>
<feature type="region of interest" description="Disordered" evidence="7">
    <location>
        <begin position="1"/>
        <end position="38"/>
    </location>
</feature>
<dbReference type="CDD" id="cd22917">
    <property type="entry name" value="HFD_TAF6-like"/>
    <property type="match status" value="1"/>
</dbReference>
<evidence type="ECO:0000256" key="3">
    <source>
        <dbReference type="ARBA" id="ARBA00023015"/>
    </source>
</evidence>
<comment type="similarity">
    <text evidence="2">Belongs to the TAF6 family.</text>
</comment>
<evidence type="ECO:0000256" key="5">
    <source>
        <dbReference type="ARBA" id="ARBA00023242"/>
    </source>
</evidence>
<evidence type="ECO:0000313" key="10">
    <source>
        <dbReference type="Proteomes" id="UP000274131"/>
    </source>
</evidence>
<dbReference type="Pfam" id="PF02969">
    <property type="entry name" value="TAF"/>
    <property type="match status" value="1"/>
</dbReference>
<dbReference type="InterPro" id="IPR004823">
    <property type="entry name" value="TAF_TATA-bd_Histone-like_dom"/>
</dbReference>
<dbReference type="SUPFAM" id="SSF47113">
    <property type="entry name" value="Histone-fold"/>
    <property type="match status" value="1"/>
</dbReference>
<reference evidence="9 10" key="2">
    <citation type="submission" date="2018-10" db="EMBL/GenBank/DDBJ databases">
        <authorList>
            <consortium name="Pathogen Informatics"/>
        </authorList>
    </citation>
    <scope>NUCLEOTIDE SEQUENCE [LARGE SCALE GENOMIC DNA]</scope>
</reference>
<proteinExistence type="inferred from homology"/>
<dbReference type="InterPro" id="IPR046344">
    <property type="entry name" value="TAF6_C_sf"/>
</dbReference>
<evidence type="ECO:0000313" key="11">
    <source>
        <dbReference type="WBParaSite" id="EVEC_0000494701-mRNA-1"/>
    </source>
</evidence>
<evidence type="ECO:0000313" key="9">
    <source>
        <dbReference type="EMBL" id="VDD89880.1"/>
    </source>
</evidence>
<name>A0A158QAF1_ENTVE</name>
<dbReference type="GO" id="GO:0005669">
    <property type="term" value="C:transcription factor TFIID complex"/>
    <property type="evidence" value="ECO:0007669"/>
    <property type="project" value="InterPro"/>
</dbReference>
<evidence type="ECO:0000256" key="6">
    <source>
        <dbReference type="ARBA" id="ARBA00040091"/>
    </source>
</evidence>
<dbReference type="GO" id="GO:0051123">
    <property type="term" value="P:RNA polymerase II preinitiation complex assembly"/>
    <property type="evidence" value="ECO:0007669"/>
    <property type="project" value="TreeGrafter"/>
</dbReference>
<dbReference type="InterPro" id="IPR037796">
    <property type="entry name" value="TAF6"/>
</dbReference>
<dbReference type="Pfam" id="PF07571">
    <property type="entry name" value="TAF6_C"/>
    <property type="match status" value="1"/>
</dbReference>
<dbReference type="Gene3D" id="1.10.20.10">
    <property type="entry name" value="Histone, subunit A"/>
    <property type="match status" value="1"/>
</dbReference>
<feature type="domain" description="TATA box binding protein associated factor (TAF) histone-like fold" evidence="8">
    <location>
        <begin position="38"/>
        <end position="104"/>
    </location>
</feature>
<dbReference type="WBParaSite" id="EVEC_0000494701-mRNA-1">
    <property type="protein sequence ID" value="EVEC_0000494701-mRNA-1"/>
    <property type="gene ID" value="EVEC_0000494701"/>
</dbReference>
<dbReference type="GO" id="GO:0046695">
    <property type="term" value="C:SLIK (SAGA-like) complex"/>
    <property type="evidence" value="ECO:0007669"/>
    <property type="project" value="InterPro"/>
</dbReference>
<sequence length="475" mass="52462">MQLPASTNGDMPNDLHETNSRRHSDIANSAPSTSTVDPELDNEYVKITGETIGITNLSDACLSQLATHITYVLKEVVEQAKKFAEHGRRKRLIADDFDSALAVKGIPPLFGFCSKDGLPFRYAGSLGRDLFVTDDREIDLSPIVNAPPAKVPVETSLKAHWLVIDGVQPAVPENPTPVIEEEACVSNVGDVPAAGTAVGPSIFGQSGRGLRKTEQVQIKTITTHALSVEQQIFFKEITEAIMGNDDARRTEALHSLQTDAGLQALLPRFSLAIAEGVRCNIVQHNLAILIYLMRMIQSLVQNPALSLDRCLHELLPSVMSCILSKQLCARPDTDNHWALREFSSRLLATICKAYNLSNLRSRVTQVLTKVWQDEHVTLATLYGSVYALNELGVDTVRAVVIPRAAFLYNDIQKPLSDRTNTAERIAAEKLQSFITKVLTNYVRTQRPPGLRDINDYRTTFGGFADAIYRFLKQTN</sequence>
<comment type="subcellular location">
    <subcellularLocation>
        <location evidence="1">Nucleus</location>
    </subcellularLocation>
</comment>
<dbReference type="SMART" id="SM00803">
    <property type="entry name" value="TAF"/>
    <property type="match status" value="1"/>
</dbReference>
<feature type="compositionally biased region" description="Polar residues" evidence="7">
    <location>
        <begin position="26"/>
        <end position="36"/>
    </location>
</feature>
<feature type="compositionally biased region" description="Polar residues" evidence="7">
    <location>
        <begin position="1"/>
        <end position="10"/>
    </location>
</feature>
<accession>A0A158QAF1</accession>
<reference evidence="11" key="1">
    <citation type="submission" date="2016-04" db="UniProtKB">
        <authorList>
            <consortium name="WormBaseParasite"/>
        </authorList>
    </citation>
    <scope>IDENTIFICATION</scope>
</reference>
<dbReference type="Gene3D" id="1.25.40.770">
    <property type="entry name" value="TAF6, C-terminal HEAT repeat domain"/>
    <property type="match status" value="1"/>
</dbReference>
<dbReference type="GO" id="GO:0003713">
    <property type="term" value="F:transcription coactivator activity"/>
    <property type="evidence" value="ECO:0007669"/>
    <property type="project" value="TreeGrafter"/>
</dbReference>
<dbReference type="FunFam" id="1.25.40.770:FF:000001">
    <property type="entry name" value="Transcription initiation factor TFIID subunit 6"/>
    <property type="match status" value="1"/>
</dbReference>
<keyword evidence="5" id="KW-0539">Nucleus</keyword>
<feature type="compositionally biased region" description="Basic and acidic residues" evidence="7">
    <location>
        <begin position="13"/>
        <end position="25"/>
    </location>
</feature>
<dbReference type="InterPro" id="IPR009072">
    <property type="entry name" value="Histone-fold"/>
</dbReference>
<dbReference type="GO" id="GO:0016251">
    <property type="term" value="F:RNA polymerase II general transcription initiation factor activity"/>
    <property type="evidence" value="ECO:0007669"/>
    <property type="project" value="InterPro"/>
</dbReference>
<dbReference type="Proteomes" id="UP000274131">
    <property type="component" value="Unassembled WGS sequence"/>
</dbReference>
<dbReference type="PANTHER" id="PTHR10221">
    <property type="entry name" value="TRANSCRIPTION INITIATION FACTOR TFIID SUBUNIT 6"/>
    <property type="match status" value="1"/>
</dbReference>
<dbReference type="InterPro" id="IPR011442">
    <property type="entry name" value="TAF6_C"/>
</dbReference>
<dbReference type="AlphaFoldDB" id="A0A158QAF1"/>
<evidence type="ECO:0000256" key="4">
    <source>
        <dbReference type="ARBA" id="ARBA00023163"/>
    </source>
</evidence>